<dbReference type="InterPro" id="IPR001214">
    <property type="entry name" value="SET_dom"/>
</dbReference>
<reference evidence="3" key="1">
    <citation type="submission" date="2021-01" db="EMBL/GenBank/DDBJ databases">
        <authorList>
            <person name="Corre E."/>
            <person name="Pelletier E."/>
            <person name="Niang G."/>
            <person name="Scheremetjew M."/>
            <person name="Finn R."/>
            <person name="Kale V."/>
            <person name="Holt S."/>
            <person name="Cochrane G."/>
            <person name="Meng A."/>
            <person name="Brown T."/>
            <person name="Cohen L."/>
        </authorList>
    </citation>
    <scope>NUCLEOTIDE SEQUENCE</scope>
    <source>
        <strain evidence="3">CCMP722</strain>
    </source>
</reference>
<sequence length="261" mass="28139">MALRMQVELKGVRCCQRHDVHRQLASLQGNNRQVYCKRASRTSGRARCNVVCEVQQLATTAISSPIPPGALGLGLAAMGTWGAALRLLYQGRPRGSKAHEKLEVRQSSVEGAGRGVFATHRIPEGTALGLFPGRLRSPREWAAKQKAFPLVDAYSWATANGSLLDPTGAGGELSERPGPGTPWWFDTDPTLACVNEPPPGPGFEAAVNVEVEFAGEIDIMYVTKCDIEAGKELFVDYGDYYDRSAYTDQGSSAAAAADEQR</sequence>
<organism evidence="3">
    <name type="scientific">Pyramimonas obovata</name>
    <dbReference type="NCBI Taxonomy" id="1411642"/>
    <lineage>
        <taxon>Eukaryota</taxon>
        <taxon>Viridiplantae</taxon>
        <taxon>Chlorophyta</taxon>
        <taxon>Pyramimonadophyceae</taxon>
        <taxon>Pyramimonadales</taxon>
        <taxon>Pyramimonadaceae</taxon>
        <taxon>Pyramimonas</taxon>
        <taxon>Pyramimonas incertae sedis</taxon>
    </lineage>
</organism>
<evidence type="ECO:0000313" key="2">
    <source>
        <dbReference type="EMBL" id="CAD8656083.1"/>
    </source>
</evidence>
<dbReference type="EMBL" id="HBFA01008164">
    <property type="protein sequence ID" value="CAD8656084.1"/>
    <property type="molecule type" value="Transcribed_RNA"/>
</dbReference>
<name>A0A6T7V059_9CHLO</name>
<dbReference type="Gene3D" id="2.170.270.10">
    <property type="entry name" value="SET domain"/>
    <property type="match status" value="1"/>
</dbReference>
<dbReference type="PROSITE" id="PS50280">
    <property type="entry name" value="SET"/>
    <property type="match status" value="1"/>
</dbReference>
<feature type="domain" description="SET" evidence="1">
    <location>
        <begin position="100"/>
        <end position="238"/>
    </location>
</feature>
<dbReference type="Pfam" id="PF00856">
    <property type="entry name" value="SET"/>
    <property type="match status" value="1"/>
</dbReference>
<evidence type="ECO:0000259" key="1">
    <source>
        <dbReference type="PROSITE" id="PS50280"/>
    </source>
</evidence>
<dbReference type="EMBL" id="HBFA01008163">
    <property type="protein sequence ID" value="CAD8656083.1"/>
    <property type="molecule type" value="Transcribed_RNA"/>
</dbReference>
<dbReference type="AlphaFoldDB" id="A0A6T7V059"/>
<proteinExistence type="predicted"/>
<protein>
    <recommendedName>
        <fullName evidence="1">SET domain-containing protein</fullName>
    </recommendedName>
</protein>
<gene>
    <name evidence="2" type="ORF">POBO1169_LOCUS4257</name>
    <name evidence="3" type="ORF">POBO1169_LOCUS4258</name>
</gene>
<accession>A0A6T7V059</accession>
<dbReference type="InterPro" id="IPR046341">
    <property type="entry name" value="SET_dom_sf"/>
</dbReference>
<evidence type="ECO:0000313" key="3">
    <source>
        <dbReference type="EMBL" id="CAD8656084.1"/>
    </source>
</evidence>
<dbReference type="SUPFAM" id="SSF82199">
    <property type="entry name" value="SET domain"/>
    <property type="match status" value="1"/>
</dbReference>